<dbReference type="STRING" id="1324352.OK18_06810"/>
<dbReference type="OrthoDB" id="1274930at2"/>
<evidence type="ECO:0000259" key="1">
    <source>
        <dbReference type="Pfam" id="PF20448"/>
    </source>
</evidence>
<dbReference type="PATRIC" id="fig|1324352.5.peg.1438"/>
<evidence type="ECO:0000313" key="3">
    <source>
        <dbReference type="Proteomes" id="UP000035213"/>
    </source>
</evidence>
<proteinExistence type="predicted"/>
<protein>
    <recommendedName>
        <fullName evidence="1">DUF6705 domain-containing protein</fullName>
    </recommendedName>
</protein>
<dbReference type="KEGG" id="cgn:OK18_06810"/>
<dbReference type="EMBL" id="CP009928">
    <property type="protein sequence ID" value="AKK72383.1"/>
    <property type="molecule type" value="Genomic_DNA"/>
</dbReference>
<dbReference type="Pfam" id="PF20448">
    <property type="entry name" value="DUF6705"/>
    <property type="match status" value="1"/>
</dbReference>
<name>A0A0G3M2Y1_CHRGL</name>
<dbReference type="InterPro" id="IPR046551">
    <property type="entry name" value="DUF6705"/>
</dbReference>
<evidence type="ECO:0000313" key="2">
    <source>
        <dbReference type="EMBL" id="AKK72383.1"/>
    </source>
</evidence>
<organism evidence="2 3">
    <name type="scientific">Chryseobacterium gallinarum</name>
    <dbReference type="NCBI Taxonomy" id="1324352"/>
    <lineage>
        <taxon>Bacteria</taxon>
        <taxon>Pseudomonadati</taxon>
        <taxon>Bacteroidota</taxon>
        <taxon>Flavobacteriia</taxon>
        <taxon>Flavobacteriales</taxon>
        <taxon>Weeksellaceae</taxon>
        <taxon>Chryseobacterium group</taxon>
        <taxon>Chryseobacterium</taxon>
    </lineage>
</organism>
<gene>
    <name evidence="2" type="ORF">OK18_06810</name>
</gene>
<reference evidence="2 3" key="1">
    <citation type="submission" date="2014-11" db="EMBL/GenBank/DDBJ databases">
        <authorList>
            <person name="Park G.-S."/>
            <person name="Hong S.-J."/>
            <person name="Jung B.K."/>
            <person name="Khan A.R."/>
            <person name="Kwak Y."/>
            <person name="Shin J.-H."/>
        </authorList>
    </citation>
    <scope>NUCLEOTIDE SEQUENCE [LARGE SCALE GENOMIC DNA]</scope>
    <source>
        <strain evidence="2 3">DSM 27622</strain>
    </source>
</reference>
<dbReference type="PROSITE" id="PS51257">
    <property type="entry name" value="PROKAR_LIPOPROTEIN"/>
    <property type="match status" value="1"/>
</dbReference>
<dbReference type="Proteomes" id="UP000035213">
    <property type="component" value="Chromosome"/>
</dbReference>
<sequence>MKNILSIICLAVFTGCIGQTVSLETMAQCNQFENCPNASYVKDINNSLNKYVGTWKGNSDGKNYEFNFIKKENVGETQKWDMLIGRVKITNSNGVVEYNNFDRTDGETKFTGFNFQKNLKAYVMFFTGDKSGCIDYGNTYMWIKPETPNQMGINFHPDNDIVTQDCSNFKTTMPDNKIIHLTRQ</sequence>
<accession>A0A0G3M2Y1</accession>
<dbReference type="AlphaFoldDB" id="A0A0G3M2Y1"/>
<dbReference type="RefSeq" id="WP_156173235.1">
    <property type="nucleotide sequence ID" value="NZ_CP009928.1"/>
</dbReference>
<feature type="domain" description="DUF6705" evidence="1">
    <location>
        <begin position="1"/>
        <end position="111"/>
    </location>
</feature>